<accession>A0A1G5PG50</accession>
<gene>
    <name evidence="1" type="ORF">SAMN05216279_12623</name>
</gene>
<dbReference type="EMBL" id="FMWB01000026">
    <property type="protein sequence ID" value="SCZ48503.1"/>
    <property type="molecule type" value="Genomic_DNA"/>
</dbReference>
<protein>
    <submittedName>
        <fullName evidence="1">Uncharacterized protein</fullName>
    </submittedName>
</protein>
<comment type="caution">
    <text evidence="1">The sequence shown here is derived from an EMBL/GenBank/DDBJ whole genome shotgun (WGS) entry which is preliminary data.</text>
</comment>
<dbReference type="Proteomes" id="UP000183046">
    <property type="component" value="Unassembled WGS sequence"/>
</dbReference>
<reference evidence="2" key="1">
    <citation type="submission" date="2016-10" db="EMBL/GenBank/DDBJ databases">
        <authorList>
            <person name="de Groot N.N."/>
        </authorList>
    </citation>
    <scope>NUCLEOTIDE SEQUENCE [LARGE SCALE GENOMIC DNA]</scope>
    <source>
        <strain evidence="2">DSM 15758</strain>
    </source>
</reference>
<dbReference type="OrthoDB" id="6861532at2"/>
<organism evidence="1 2">
    <name type="scientific">Pseudomonas oryzihabitans</name>
    <dbReference type="NCBI Taxonomy" id="47885"/>
    <lineage>
        <taxon>Bacteria</taxon>
        <taxon>Pseudomonadati</taxon>
        <taxon>Pseudomonadota</taxon>
        <taxon>Gammaproteobacteria</taxon>
        <taxon>Pseudomonadales</taxon>
        <taxon>Pseudomonadaceae</taxon>
        <taxon>Pseudomonas</taxon>
    </lineage>
</organism>
<proteinExistence type="predicted"/>
<name>A0A1G5PG50_9PSED</name>
<evidence type="ECO:0000313" key="2">
    <source>
        <dbReference type="Proteomes" id="UP000183046"/>
    </source>
</evidence>
<evidence type="ECO:0000313" key="1">
    <source>
        <dbReference type="EMBL" id="SCZ48503.1"/>
    </source>
</evidence>
<sequence>MEDRFRSDRESTDVLGDILGKSRNSLRHQIWLWLYLYFEKDADLAPRTCNSETMSYEIVKAVTDQRLFIPRIAQEKDKYLLPEETLAWIENSKRETIWLTREVEHLSGLILPFTLTHLTGKDRLIALIDIWNIDIAEKERELENIYYYWKKHQARDVELEWFSDKKEGMKRCTCAWEWLEKNYLSMSRLQRPISNYQELLIFFDGINTGPYERKAMVRDIKKRWHKKNFDERAADKKQVNLLLSKETIDQLDSLSQKHGLKRAQIVEALVAMEIEVGLVLTKK</sequence>
<dbReference type="RefSeq" id="WP_074585222.1">
    <property type="nucleotide sequence ID" value="NZ_FMWB01000026.1"/>
</dbReference>
<dbReference type="AlphaFoldDB" id="A0A1G5PG50"/>